<dbReference type="Proteomes" id="UP000548867">
    <property type="component" value="Unassembled WGS sequence"/>
</dbReference>
<comment type="caution">
    <text evidence="5">The sequence shown here is derived from an EMBL/GenBank/DDBJ whole genome shotgun (WGS) entry which is preliminary data.</text>
</comment>
<dbReference type="SUPFAM" id="SSF55347">
    <property type="entry name" value="Glyceraldehyde-3-phosphate dehydrogenase-like, C-terminal domain"/>
    <property type="match status" value="1"/>
</dbReference>
<dbReference type="GO" id="GO:0000166">
    <property type="term" value="F:nucleotide binding"/>
    <property type="evidence" value="ECO:0007669"/>
    <property type="project" value="InterPro"/>
</dbReference>
<dbReference type="PANTHER" id="PTHR43708:SF5">
    <property type="entry name" value="CONSERVED EXPRESSED OXIDOREDUCTASE (EUROFUNG)-RELATED"/>
    <property type="match status" value="1"/>
</dbReference>
<organism evidence="5 6">
    <name type="scientific">Novosphingobium sediminicola</name>
    <dbReference type="NCBI Taxonomy" id="563162"/>
    <lineage>
        <taxon>Bacteria</taxon>
        <taxon>Pseudomonadati</taxon>
        <taxon>Pseudomonadota</taxon>
        <taxon>Alphaproteobacteria</taxon>
        <taxon>Sphingomonadales</taxon>
        <taxon>Sphingomonadaceae</taxon>
        <taxon>Novosphingobium</taxon>
    </lineage>
</organism>
<dbReference type="RefSeq" id="WP_183623315.1">
    <property type="nucleotide sequence ID" value="NZ_JACIDX010000003.1"/>
</dbReference>
<evidence type="ECO:0000256" key="1">
    <source>
        <dbReference type="ARBA" id="ARBA00010928"/>
    </source>
</evidence>
<evidence type="ECO:0000259" key="3">
    <source>
        <dbReference type="Pfam" id="PF01408"/>
    </source>
</evidence>
<comment type="similarity">
    <text evidence="1">Belongs to the Gfo/Idh/MocA family.</text>
</comment>
<dbReference type="InterPro" id="IPR000683">
    <property type="entry name" value="Gfo/Idh/MocA-like_OxRdtase_N"/>
</dbReference>
<evidence type="ECO:0000256" key="2">
    <source>
        <dbReference type="ARBA" id="ARBA00023002"/>
    </source>
</evidence>
<feature type="domain" description="GFO/IDH/MocA-like oxidoreductase" evidence="4">
    <location>
        <begin position="131"/>
        <end position="264"/>
    </location>
</feature>
<protein>
    <submittedName>
        <fullName evidence="5">Putative dehydrogenase</fullName>
    </submittedName>
</protein>
<evidence type="ECO:0000313" key="5">
    <source>
        <dbReference type="EMBL" id="MBB3954084.1"/>
    </source>
</evidence>
<dbReference type="EMBL" id="JACIDX010000003">
    <property type="protein sequence ID" value="MBB3954084.1"/>
    <property type="molecule type" value="Genomic_DNA"/>
</dbReference>
<dbReference type="InterPro" id="IPR055170">
    <property type="entry name" value="GFO_IDH_MocA-like_dom"/>
</dbReference>
<reference evidence="5 6" key="1">
    <citation type="submission" date="2020-08" db="EMBL/GenBank/DDBJ databases">
        <title>Genomic Encyclopedia of Type Strains, Phase IV (KMG-IV): sequencing the most valuable type-strain genomes for metagenomic binning, comparative biology and taxonomic classification.</title>
        <authorList>
            <person name="Goeker M."/>
        </authorList>
    </citation>
    <scope>NUCLEOTIDE SEQUENCE [LARGE SCALE GENOMIC DNA]</scope>
    <source>
        <strain evidence="5 6">DSM 27057</strain>
    </source>
</reference>
<dbReference type="Pfam" id="PF01408">
    <property type="entry name" value="GFO_IDH_MocA"/>
    <property type="match status" value="1"/>
</dbReference>
<dbReference type="Gene3D" id="3.30.360.10">
    <property type="entry name" value="Dihydrodipicolinate Reductase, domain 2"/>
    <property type="match status" value="1"/>
</dbReference>
<keyword evidence="6" id="KW-1185">Reference proteome</keyword>
<dbReference type="Pfam" id="PF22725">
    <property type="entry name" value="GFO_IDH_MocA_C3"/>
    <property type="match status" value="1"/>
</dbReference>
<evidence type="ECO:0000259" key="4">
    <source>
        <dbReference type="Pfam" id="PF22725"/>
    </source>
</evidence>
<dbReference type="PANTHER" id="PTHR43708">
    <property type="entry name" value="CONSERVED EXPRESSED OXIDOREDUCTASE (EUROFUNG)"/>
    <property type="match status" value="1"/>
</dbReference>
<evidence type="ECO:0000313" key="6">
    <source>
        <dbReference type="Proteomes" id="UP000548867"/>
    </source>
</evidence>
<dbReference type="InterPro" id="IPR051317">
    <property type="entry name" value="Gfo/Idh/MocA_oxidoreduct"/>
</dbReference>
<dbReference type="GO" id="GO:0016491">
    <property type="term" value="F:oxidoreductase activity"/>
    <property type="evidence" value="ECO:0007669"/>
    <property type="project" value="UniProtKB-KW"/>
</dbReference>
<accession>A0A7W6G4W9</accession>
<proteinExistence type="inferred from homology"/>
<dbReference type="InterPro" id="IPR036291">
    <property type="entry name" value="NAD(P)-bd_dom_sf"/>
</dbReference>
<dbReference type="SUPFAM" id="SSF51735">
    <property type="entry name" value="NAD(P)-binding Rossmann-fold domains"/>
    <property type="match status" value="1"/>
</dbReference>
<sequence>MAIDPVCIGVIGAGDISPVYLGAIARSSVVTLRKIATRNRDKAQAIAAPYGATGSGVAQLLADDAIELVVNLTPGSAHEEINRAAIEAGKHVYSEKPFALSRKMAEELAERAEARGVLIGSAPDTFYGSAHQAARRALDGGAIGGPVFGTSLLGLPGLEHFHPNPAAFYQPGGEPPFDVGPYYITMWLHLLGPVRRVFAASGSGQAERTIRRGPLAGTSFTVEVDTTFNATLEFETGFVNLTMSLDVVAPIQRPGELYGAQGILSLADPIFFSGEPSLLRPGEGRSALPGHDLPFSQPNRLNHAGQPVADYRGVGLTDLVLALRHGRQHRTAPDFIVHAVEVMEAIAQSARIGQAITMQTRCRRPDPIDPVADADLIALTPSPFDLADAVDQPKPHLAPLDADAS</sequence>
<feature type="domain" description="Gfo/Idh/MocA-like oxidoreductase N-terminal" evidence="3">
    <location>
        <begin position="8"/>
        <end position="119"/>
    </location>
</feature>
<dbReference type="Gene3D" id="3.40.50.720">
    <property type="entry name" value="NAD(P)-binding Rossmann-like Domain"/>
    <property type="match status" value="1"/>
</dbReference>
<dbReference type="AlphaFoldDB" id="A0A7W6G4W9"/>
<name>A0A7W6G4W9_9SPHN</name>
<keyword evidence="2" id="KW-0560">Oxidoreductase</keyword>
<gene>
    <name evidence="5" type="ORF">GGR38_001011</name>
</gene>